<dbReference type="PANTHER" id="PTHR43441:SF6">
    <property type="entry name" value="N-ACETYLTRANSFERASE DOMAIN-CONTAINING PROTEIN"/>
    <property type="match status" value="1"/>
</dbReference>
<name>A0A6I4SVP9_9SPHN</name>
<dbReference type="InterPro" id="IPR000182">
    <property type="entry name" value="GNAT_dom"/>
</dbReference>
<dbReference type="PROSITE" id="PS51186">
    <property type="entry name" value="GNAT"/>
    <property type="match status" value="1"/>
</dbReference>
<protein>
    <submittedName>
        <fullName evidence="2">GNAT family N-acetyltransferase</fullName>
    </submittedName>
</protein>
<evidence type="ECO:0000259" key="1">
    <source>
        <dbReference type="PROSITE" id="PS51186"/>
    </source>
</evidence>
<dbReference type="GO" id="GO:0008999">
    <property type="term" value="F:protein-N-terminal-alanine acetyltransferase activity"/>
    <property type="evidence" value="ECO:0007669"/>
    <property type="project" value="TreeGrafter"/>
</dbReference>
<dbReference type="Pfam" id="PF13302">
    <property type="entry name" value="Acetyltransf_3"/>
    <property type="match status" value="1"/>
</dbReference>
<feature type="domain" description="N-acetyltransferase" evidence="1">
    <location>
        <begin position="1"/>
        <end position="119"/>
    </location>
</feature>
<dbReference type="EMBL" id="WTYM01000033">
    <property type="protein sequence ID" value="MXO59127.1"/>
    <property type="molecule type" value="Genomic_DNA"/>
</dbReference>
<dbReference type="GO" id="GO:1990189">
    <property type="term" value="F:protein N-terminal-serine acetyltransferase activity"/>
    <property type="evidence" value="ECO:0007669"/>
    <property type="project" value="TreeGrafter"/>
</dbReference>
<accession>A0A6I4SVP9</accession>
<dbReference type="PANTHER" id="PTHR43441">
    <property type="entry name" value="RIBOSOMAL-PROTEIN-SERINE ACETYLTRANSFERASE"/>
    <property type="match status" value="1"/>
</dbReference>
<keyword evidence="3" id="KW-1185">Reference proteome</keyword>
<dbReference type="OrthoDB" id="5295305at2"/>
<sequence>MAQLAEAEQVKPWCAYVAWDDGRPVGFGGFKEPPGDGGVVEIGYLTFPGFTGKSVATELTLGLLAIARDNGASSVIAHTLPELTASSRVLEKACFVRDGWGEDDDVGLVWRWRFATAKE</sequence>
<comment type="caution">
    <text evidence="2">The sequence shown here is derived from an EMBL/GenBank/DDBJ whole genome shotgun (WGS) entry which is preliminary data.</text>
</comment>
<dbReference type="GO" id="GO:0005737">
    <property type="term" value="C:cytoplasm"/>
    <property type="evidence" value="ECO:0007669"/>
    <property type="project" value="TreeGrafter"/>
</dbReference>
<proteinExistence type="predicted"/>
<dbReference type="InterPro" id="IPR051908">
    <property type="entry name" value="Ribosomal_N-acetyltransferase"/>
</dbReference>
<gene>
    <name evidence="2" type="ORF">GRI89_06185</name>
</gene>
<keyword evidence="2" id="KW-0808">Transferase</keyword>
<evidence type="ECO:0000313" key="3">
    <source>
        <dbReference type="Proteomes" id="UP000433652"/>
    </source>
</evidence>
<dbReference type="SUPFAM" id="SSF55729">
    <property type="entry name" value="Acyl-CoA N-acyltransferases (Nat)"/>
    <property type="match status" value="1"/>
</dbReference>
<dbReference type="InterPro" id="IPR016181">
    <property type="entry name" value="Acyl_CoA_acyltransferase"/>
</dbReference>
<evidence type="ECO:0000313" key="2">
    <source>
        <dbReference type="EMBL" id="MXO59127.1"/>
    </source>
</evidence>
<dbReference type="Proteomes" id="UP000433652">
    <property type="component" value="Unassembled WGS sequence"/>
</dbReference>
<reference evidence="2 3" key="1">
    <citation type="submission" date="2019-12" db="EMBL/GenBank/DDBJ databases">
        <title>Genomic-based taxomic classification of the family Erythrobacteraceae.</title>
        <authorList>
            <person name="Xu L."/>
        </authorList>
    </citation>
    <scope>NUCLEOTIDE SEQUENCE [LARGE SCALE GENOMIC DNA]</scope>
    <source>
        <strain evidence="2 3">MCCC 1K01500</strain>
    </source>
</reference>
<dbReference type="CDD" id="cd04301">
    <property type="entry name" value="NAT_SF"/>
    <property type="match status" value="1"/>
</dbReference>
<dbReference type="Gene3D" id="3.40.630.30">
    <property type="match status" value="1"/>
</dbReference>
<organism evidence="2 3">
    <name type="scientific">Croceibacterium salegens</name>
    <dbReference type="NCBI Taxonomy" id="1737568"/>
    <lineage>
        <taxon>Bacteria</taxon>
        <taxon>Pseudomonadati</taxon>
        <taxon>Pseudomonadota</taxon>
        <taxon>Alphaproteobacteria</taxon>
        <taxon>Sphingomonadales</taxon>
        <taxon>Erythrobacteraceae</taxon>
        <taxon>Croceibacterium</taxon>
    </lineage>
</organism>
<dbReference type="AlphaFoldDB" id="A0A6I4SVP9"/>